<evidence type="ECO:0000256" key="3">
    <source>
        <dbReference type="ARBA" id="ARBA00022449"/>
    </source>
</evidence>
<feature type="transmembrane region" description="Helical" evidence="9">
    <location>
        <begin position="88"/>
        <end position="110"/>
    </location>
</feature>
<keyword evidence="4 9" id="KW-0812">Transmembrane</keyword>
<dbReference type="Pfam" id="PF00999">
    <property type="entry name" value="Na_H_Exchanger"/>
    <property type="match status" value="1"/>
</dbReference>
<feature type="transmembrane region" description="Helical" evidence="9">
    <location>
        <begin position="332"/>
        <end position="354"/>
    </location>
</feature>
<comment type="subcellular location">
    <subcellularLocation>
        <location evidence="1">Cell membrane</location>
        <topology evidence="1">Multi-pass membrane protein</topology>
    </subcellularLocation>
</comment>
<evidence type="ECO:0000256" key="9">
    <source>
        <dbReference type="SAM" id="Phobius"/>
    </source>
</evidence>
<name>A0A7G6YBX8_9MICO</name>
<keyword evidence="7 9" id="KW-0472">Membrane</keyword>
<gene>
    <name evidence="11" type="ORF">F1C12_13235</name>
</gene>
<feature type="transmembrane region" description="Helical" evidence="9">
    <location>
        <begin position="116"/>
        <end position="138"/>
    </location>
</feature>
<keyword evidence="6" id="KW-0406">Ion transport</keyword>
<evidence type="ECO:0000256" key="2">
    <source>
        <dbReference type="ARBA" id="ARBA00022448"/>
    </source>
</evidence>
<keyword evidence="2" id="KW-0813">Transport</keyword>
<evidence type="ECO:0000256" key="5">
    <source>
        <dbReference type="ARBA" id="ARBA00022989"/>
    </source>
</evidence>
<feature type="transmembrane region" description="Helical" evidence="9">
    <location>
        <begin position="306"/>
        <end position="326"/>
    </location>
</feature>
<keyword evidence="5 9" id="KW-1133">Transmembrane helix</keyword>
<evidence type="ECO:0000256" key="6">
    <source>
        <dbReference type="ARBA" id="ARBA00023065"/>
    </source>
</evidence>
<protein>
    <submittedName>
        <fullName evidence="11">Sodium:proton antiporter</fullName>
    </submittedName>
</protein>
<dbReference type="GO" id="GO:1902600">
    <property type="term" value="P:proton transmembrane transport"/>
    <property type="evidence" value="ECO:0007669"/>
    <property type="project" value="InterPro"/>
</dbReference>
<dbReference type="GO" id="GO:0015297">
    <property type="term" value="F:antiporter activity"/>
    <property type="evidence" value="ECO:0007669"/>
    <property type="project" value="UniProtKB-KW"/>
</dbReference>
<feature type="transmembrane region" description="Helical" evidence="9">
    <location>
        <begin position="366"/>
        <end position="385"/>
    </location>
</feature>
<dbReference type="AlphaFoldDB" id="A0A7G6YBX8"/>
<dbReference type="PANTHER" id="PTHR32507">
    <property type="entry name" value="NA(+)/H(+) ANTIPORTER 1"/>
    <property type="match status" value="1"/>
</dbReference>
<feature type="domain" description="Cation/H+ exchanger transmembrane" evidence="10">
    <location>
        <begin position="13"/>
        <end position="420"/>
    </location>
</feature>
<evidence type="ECO:0000256" key="1">
    <source>
        <dbReference type="ARBA" id="ARBA00004651"/>
    </source>
</evidence>
<dbReference type="KEGG" id="lse:F1C12_13235"/>
<sequence>MPVIILVGLAAVALWSLVAHRFERFGIAGPAALAVLGSLVVLVDVKGFTEAIDSDVAQHVVELILAVLLFVDACEVRGGIFGGQGRSLARLVLIALPLSLALVVVTGAWLLPALNVFVLIVIACIVMPTDFAPATALLRSTRIPARVRQILNVESGYNDGLISPLFAMSVAIAVALPTILKVADTGAKISGATEKEVEKNLSDAVYAFFGAIPATVVAIVVGIVIGGALGLLTRWASDRGWANASGIRFVMLIAPLLTYGIATIHDVAANGFVAAFVAGVVFRVTRTRRRQLRAVPEDELLLVEEASKVASDFVWFILGGMTTAVIVEGIDWRVLVIAVLALTLFRAVPVYASMLGSPVTWRERTYIGLIGPRGTASIVFGLLAYNHLPDSDSGDVLSVTVLTVVGSIVLHGVVTPLVLRRVPSLPAGADSGTAAARMGDGRSVGEVD</sequence>
<feature type="transmembrane region" description="Helical" evidence="9">
    <location>
        <begin position="241"/>
        <end position="261"/>
    </location>
</feature>
<organism evidence="11 12">
    <name type="scientific">Leifsonia shinshuensis</name>
    <dbReference type="NCBI Taxonomy" id="150026"/>
    <lineage>
        <taxon>Bacteria</taxon>
        <taxon>Bacillati</taxon>
        <taxon>Actinomycetota</taxon>
        <taxon>Actinomycetes</taxon>
        <taxon>Micrococcales</taxon>
        <taxon>Microbacteriaceae</taxon>
        <taxon>Leifsonia</taxon>
    </lineage>
</organism>
<feature type="region of interest" description="Disordered" evidence="8">
    <location>
        <begin position="429"/>
        <end position="448"/>
    </location>
</feature>
<feature type="compositionally biased region" description="Basic and acidic residues" evidence="8">
    <location>
        <begin position="439"/>
        <end position="448"/>
    </location>
</feature>
<evidence type="ECO:0000256" key="8">
    <source>
        <dbReference type="SAM" id="MobiDB-lite"/>
    </source>
</evidence>
<evidence type="ECO:0000313" key="12">
    <source>
        <dbReference type="Proteomes" id="UP000515511"/>
    </source>
</evidence>
<dbReference type="EMBL" id="CP043641">
    <property type="protein sequence ID" value="QNE35993.1"/>
    <property type="molecule type" value="Genomic_DNA"/>
</dbReference>
<feature type="transmembrane region" description="Helical" evidence="9">
    <location>
        <begin position="159"/>
        <end position="180"/>
    </location>
</feature>
<dbReference type="PANTHER" id="PTHR32507:SF8">
    <property type="entry name" value="CNH1P"/>
    <property type="match status" value="1"/>
</dbReference>
<dbReference type="GO" id="GO:0005886">
    <property type="term" value="C:plasma membrane"/>
    <property type="evidence" value="ECO:0007669"/>
    <property type="project" value="UniProtKB-SubCell"/>
</dbReference>
<dbReference type="RefSeq" id="WP_185275425.1">
    <property type="nucleotide sequence ID" value="NZ_CP043641.1"/>
</dbReference>
<feature type="transmembrane region" description="Helical" evidence="9">
    <location>
        <begin position="397"/>
        <end position="419"/>
    </location>
</feature>
<evidence type="ECO:0000313" key="11">
    <source>
        <dbReference type="EMBL" id="QNE35993.1"/>
    </source>
</evidence>
<proteinExistence type="predicted"/>
<keyword evidence="3" id="KW-0050">Antiport</keyword>
<feature type="transmembrane region" description="Helical" evidence="9">
    <location>
        <begin position="204"/>
        <end position="229"/>
    </location>
</feature>
<feature type="transmembrane region" description="Helical" evidence="9">
    <location>
        <begin position="267"/>
        <end position="285"/>
    </location>
</feature>
<dbReference type="Proteomes" id="UP000515511">
    <property type="component" value="Chromosome"/>
</dbReference>
<evidence type="ECO:0000259" key="10">
    <source>
        <dbReference type="Pfam" id="PF00999"/>
    </source>
</evidence>
<evidence type="ECO:0000256" key="7">
    <source>
        <dbReference type="ARBA" id="ARBA00023136"/>
    </source>
</evidence>
<accession>A0A7G6YBX8</accession>
<evidence type="ECO:0000256" key="4">
    <source>
        <dbReference type="ARBA" id="ARBA00022692"/>
    </source>
</evidence>
<feature type="transmembrane region" description="Helical" evidence="9">
    <location>
        <begin position="56"/>
        <end position="76"/>
    </location>
</feature>
<reference evidence="12" key="1">
    <citation type="submission" date="2019-09" db="EMBL/GenBank/DDBJ databases">
        <title>Antimicrobial potential of Antarctic Bacteria.</title>
        <authorList>
            <person name="Benaud N."/>
            <person name="Edwards R.J."/>
            <person name="Ferrari B.C."/>
        </authorList>
    </citation>
    <scope>NUCLEOTIDE SEQUENCE [LARGE SCALE GENOMIC DNA]</scope>
    <source>
        <strain evidence="12">INR9</strain>
    </source>
</reference>
<dbReference type="InterPro" id="IPR006153">
    <property type="entry name" value="Cation/H_exchanger_TM"/>
</dbReference>